<organism evidence="7 8">
    <name type="scientific">Alkalisalibacterium limincola</name>
    <dbReference type="NCBI Taxonomy" id="2699169"/>
    <lineage>
        <taxon>Bacteria</taxon>
        <taxon>Pseudomonadati</taxon>
        <taxon>Pseudomonadota</taxon>
        <taxon>Gammaproteobacteria</taxon>
        <taxon>Lysobacterales</taxon>
        <taxon>Lysobacteraceae</taxon>
        <taxon>Alkalisalibacterium</taxon>
    </lineage>
</organism>
<dbReference type="GO" id="GO:1902626">
    <property type="term" value="P:assembly of large subunit precursor of preribosome"/>
    <property type="evidence" value="ECO:0007669"/>
    <property type="project" value="UniProtKB-UniRule"/>
</dbReference>
<proteinExistence type="inferred from homology"/>
<dbReference type="OrthoDB" id="5293604at2"/>
<evidence type="ECO:0000313" key="7">
    <source>
        <dbReference type="EMBL" id="TXK62168.1"/>
    </source>
</evidence>
<evidence type="ECO:0000256" key="1">
    <source>
        <dbReference type="ARBA" id="ARBA00022490"/>
    </source>
</evidence>
<dbReference type="Pfam" id="PF04751">
    <property type="entry name" value="DarP"/>
    <property type="match status" value="1"/>
</dbReference>
<dbReference type="InterPro" id="IPR023153">
    <property type="entry name" value="DarP_sf"/>
</dbReference>
<evidence type="ECO:0000256" key="4">
    <source>
        <dbReference type="ARBA" id="ARBA00022884"/>
    </source>
</evidence>
<gene>
    <name evidence="5" type="primary">darP</name>
    <name evidence="7" type="ORF">FU658_10115</name>
</gene>
<name>A0A5C8KN24_9GAMM</name>
<feature type="compositionally biased region" description="Acidic residues" evidence="6">
    <location>
        <begin position="171"/>
        <end position="180"/>
    </location>
</feature>
<dbReference type="GO" id="GO:0019843">
    <property type="term" value="F:rRNA binding"/>
    <property type="evidence" value="ECO:0007669"/>
    <property type="project" value="UniProtKB-UniRule"/>
</dbReference>
<dbReference type="AlphaFoldDB" id="A0A5C8KN24"/>
<dbReference type="CDD" id="cd16331">
    <property type="entry name" value="YjgA-like"/>
    <property type="match status" value="1"/>
</dbReference>
<comment type="caution">
    <text evidence="7">The sequence shown here is derived from an EMBL/GenBank/DDBJ whole genome shotgun (WGS) entry which is preliminary data.</text>
</comment>
<accession>A0A5C8KN24</accession>
<dbReference type="HAMAP" id="MF_00765">
    <property type="entry name" value="DarP"/>
    <property type="match status" value="1"/>
</dbReference>
<keyword evidence="4 5" id="KW-0694">RNA-binding</keyword>
<evidence type="ECO:0000256" key="6">
    <source>
        <dbReference type="SAM" id="MobiDB-lite"/>
    </source>
</evidence>
<dbReference type="Gene3D" id="1.10.60.30">
    <property type="entry name" value="PSPTO4464-like domains"/>
    <property type="match status" value="2"/>
</dbReference>
<dbReference type="EMBL" id="VRTS01000006">
    <property type="protein sequence ID" value="TXK62168.1"/>
    <property type="molecule type" value="Genomic_DNA"/>
</dbReference>
<evidence type="ECO:0000256" key="5">
    <source>
        <dbReference type="HAMAP-Rule" id="MF_00765"/>
    </source>
</evidence>
<dbReference type="Proteomes" id="UP000321248">
    <property type="component" value="Unassembled WGS sequence"/>
</dbReference>
<dbReference type="PANTHER" id="PTHR38101:SF1">
    <property type="entry name" value="UPF0307 PROTEIN YJGA"/>
    <property type="match status" value="1"/>
</dbReference>
<evidence type="ECO:0000313" key="8">
    <source>
        <dbReference type="Proteomes" id="UP000321248"/>
    </source>
</evidence>
<keyword evidence="3 5" id="KW-0699">rRNA-binding</keyword>
<dbReference type="SUPFAM" id="SSF158710">
    <property type="entry name" value="PSPTO4464-like"/>
    <property type="match status" value="1"/>
</dbReference>
<dbReference type="PANTHER" id="PTHR38101">
    <property type="entry name" value="UPF0307 PROTEIN YJGA"/>
    <property type="match status" value="1"/>
</dbReference>
<feature type="region of interest" description="Disordered" evidence="6">
    <location>
        <begin position="145"/>
        <end position="180"/>
    </location>
</feature>
<keyword evidence="2 5" id="KW-0690">Ribosome biogenesis</keyword>
<dbReference type="InterPro" id="IPR006839">
    <property type="entry name" value="DarP"/>
</dbReference>
<dbReference type="RefSeq" id="WP_147891961.1">
    <property type="nucleotide sequence ID" value="NZ_VRTS01000006.1"/>
</dbReference>
<dbReference type="GO" id="GO:0005829">
    <property type="term" value="C:cytosol"/>
    <property type="evidence" value="ECO:0007669"/>
    <property type="project" value="TreeGrafter"/>
</dbReference>
<feature type="compositionally biased region" description="Basic and acidic residues" evidence="6">
    <location>
        <begin position="146"/>
        <end position="170"/>
    </location>
</feature>
<comment type="subcellular location">
    <subcellularLocation>
        <location evidence="5">Cytoplasm</location>
    </subcellularLocation>
    <text evidence="5">Associates with late stage pre-50S ribosomal subunits.</text>
</comment>
<reference evidence="7 8" key="1">
    <citation type="submission" date="2019-08" db="EMBL/GenBank/DDBJ databases">
        <authorList>
            <person name="Karlyshev A.V."/>
        </authorList>
    </citation>
    <scope>NUCLEOTIDE SEQUENCE [LARGE SCALE GENOMIC DNA]</scope>
    <source>
        <strain evidence="7 8">Alg18-2.2</strain>
    </source>
</reference>
<evidence type="ECO:0000256" key="2">
    <source>
        <dbReference type="ARBA" id="ARBA00022517"/>
    </source>
</evidence>
<dbReference type="GO" id="GO:0043022">
    <property type="term" value="F:ribosome binding"/>
    <property type="evidence" value="ECO:0007669"/>
    <property type="project" value="UniProtKB-UniRule"/>
</dbReference>
<comment type="function">
    <text evidence="5">Member of a network of 50S ribosomal subunit biogenesis factors which assembles along the 30S-50S interface, preventing incorrect 23S rRNA structures from forming. Promotes peptidyl transferase center (PTC) maturation.</text>
</comment>
<dbReference type="PIRSF" id="PIRSF016183">
    <property type="entry name" value="UCP016183"/>
    <property type="match status" value="1"/>
</dbReference>
<evidence type="ECO:0000256" key="3">
    <source>
        <dbReference type="ARBA" id="ARBA00022730"/>
    </source>
</evidence>
<keyword evidence="8" id="KW-1185">Reference proteome</keyword>
<sequence length="180" mass="20749">MRGKDEETGEFLSPSRTEQRREALEIRSLAELLVSQPAARLKQINLPDGLFEEVEAVQRTPSHIARKRQLQYLAKMLRREDDEVLEGIRAVLESDKLEARREAAALHRTEAWRERLLVEGDEALGELLDAHPEADRQSLRQLVRKATQERARDKPPHAQRELFRTLRDLLGEDEADTGET</sequence>
<keyword evidence="1 5" id="KW-0963">Cytoplasm</keyword>
<dbReference type="NCBIfam" id="NF003593">
    <property type="entry name" value="PRK05255.1-1"/>
    <property type="match status" value="1"/>
</dbReference>
<protein>
    <recommendedName>
        <fullName evidence="5">Dual-action ribosomal maturation protein DarP</fullName>
    </recommendedName>
    <alternativeName>
        <fullName evidence="5">Large ribosomal subunit assembly factor DarP</fullName>
    </alternativeName>
</protein>
<comment type="similarity">
    <text evidence="5">Belongs to the DarP family.</text>
</comment>